<evidence type="ECO:0000256" key="6">
    <source>
        <dbReference type="ARBA" id="ARBA00022792"/>
    </source>
</evidence>
<keyword evidence="14" id="KW-1185">Reference proteome</keyword>
<comment type="similarity">
    <text evidence="2">Belongs to the TIM54 family.</text>
</comment>
<gene>
    <name evidence="13" type="ORF">EMPG_16130</name>
</gene>
<feature type="compositionally biased region" description="Low complexity" evidence="12">
    <location>
        <begin position="266"/>
        <end position="281"/>
    </location>
</feature>
<evidence type="ECO:0000256" key="8">
    <source>
        <dbReference type="ARBA" id="ARBA00022989"/>
    </source>
</evidence>
<dbReference type="GO" id="GO:0005743">
    <property type="term" value="C:mitochondrial inner membrane"/>
    <property type="evidence" value="ECO:0007669"/>
    <property type="project" value="UniProtKB-SubCell"/>
</dbReference>
<dbReference type="Proteomes" id="UP000053573">
    <property type="component" value="Unassembled WGS sequence"/>
</dbReference>
<comment type="subcellular location">
    <subcellularLocation>
        <location evidence="1">Mitochondrion inner membrane</location>
        <topology evidence="1">Single-pass membrane protein</topology>
    </subcellularLocation>
</comment>
<evidence type="ECO:0000256" key="11">
    <source>
        <dbReference type="ARBA" id="ARBA00023136"/>
    </source>
</evidence>
<reference evidence="14" key="1">
    <citation type="journal article" date="2015" name="PLoS Genet.">
        <title>The dynamic genome and transcriptome of the human fungal pathogen Blastomyces and close relative Emmonsia.</title>
        <authorList>
            <person name="Munoz J.F."/>
            <person name="Gauthier G.M."/>
            <person name="Desjardins C.A."/>
            <person name="Gallo J.E."/>
            <person name="Holder J."/>
            <person name="Sullivan T.D."/>
            <person name="Marty A.J."/>
            <person name="Carmen J.C."/>
            <person name="Chen Z."/>
            <person name="Ding L."/>
            <person name="Gujja S."/>
            <person name="Magrini V."/>
            <person name="Misas E."/>
            <person name="Mitreva M."/>
            <person name="Priest M."/>
            <person name="Saif S."/>
            <person name="Whiston E.A."/>
            <person name="Young S."/>
            <person name="Zeng Q."/>
            <person name="Goldman W.E."/>
            <person name="Mardis E.R."/>
            <person name="Taylor J.W."/>
            <person name="McEwen J.G."/>
            <person name="Clay O.K."/>
            <person name="Klein B.S."/>
            <person name="Cuomo C.A."/>
        </authorList>
    </citation>
    <scope>NUCLEOTIDE SEQUENCE [LARGE SCALE GENOMIC DNA]</scope>
    <source>
        <strain evidence="14">UAMH 139</strain>
    </source>
</reference>
<dbReference type="STRING" id="2060906.A0A0H1BAH8"/>
<evidence type="ECO:0000256" key="2">
    <source>
        <dbReference type="ARBA" id="ARBA00006355"/>
    </source>
</evidence>
<evidence type="ECO:0000256" key="12">
    <source>
        <dbReference type="SAM" id="MobiDB-lite"/>
    </source>
</evidence>
<evidence type="ECO:0000313" key="14">
    <source>
        <dbReference type="Proteomes" id="UP000053573"/>
    </source>
</evidence>
<protein>
    <recommendedName>
        <fullName evidence="3">Mitochondrial import inner membrane translocase subunit TIM54</fullName>
    </recommendedName>
</protein>
<keyword evidence="7" id="KW-0653">Protein transport</keyword>
<evidence type="ECO:0000256" key="10">
    <source>
        <dbReference type="ARBA" id="ARBA00023128"/>
    </source>
</evidence>
<feature type="compositionally biased region" description="Polar residues" evidence="12">
    <location>
        <begin position="1"/>
        <end position="13"/>
    </location>
</feature>
<sequence>MAEPTTSAPSGVSQKAAPKPPPPPKPQNPALRMLGLPNIRFKLPSRNWLIFLSITGSFTTALVYDRRQKRRAQEKWSNLVAHIANEPLRTNEARRKLTIFLAAPPGDGLRSAREYFKEYIKPILVAGALDYEVLEGRREGDVRAAVANRIRKTRRQAGEGQPIEEDEADNFLQQIRQNFGIEDEPVIKGDVDQWMRPPLNQKPPIEEDEADNFLQQIRQNFGIEDEPVIKGDVVIGRHTWKEYIRGIHEGWLGPMDAPAPEPEASPSPDASPIDAASQPASGDDASPTSSEQPQDNKEAEPTPEKTPEEKKKEEKKPSGPTPAYIFPAAYPSQQLAPSIPQEIDVSPVAFPHILGFLNTPIRIYRFLTQRYLADAIGRDVATIVLAASTRPYAENNNGIDSEFAASANGTTDDASPSSSSSSSSPQLPSKHYEQQTLLESEEQEWPKSVRKQKEHPDIKEREWLDDVVVDSRIASRMRRFELPAEEEDRAQRIGEGTEWIRGEEMPVHIPAWKRIWNTYGWGEEDDGRPKVVIGNLDEEDGE</sequence>
<keyword evidence="6" id="KW-0999">Mitochondrion inner membrane</keyword>
<keyword evidence="4" id="KW-0813">Transport</keyword>
<keyword evidence="10" id="KW-0496">Mitochondrion</keyword>
<dbReference type="GO" id="GO:0015031">
    <property type="term" value="P:protein transport"/>
    <property type="evidence" value="ECO:0007669"/>
    <property type="project" value="UniProtKB-KW"/>
</dbReference>
<proteinExistence type="inferred from homology"/>
<comment type="caution">
    <text evidence="13">The sequence shown here is derived from an EMBL/GenBank/DDBJ whole genome shotgun (WGS) entry which is preliminary data.</text>
</comment>
<feature type="compositionally biased region" description="Basic and acidic residues" evidence="12">
    <location>
        <begin position="294"/>
        <end position="317"/>
    </location>
</feature>
<dbReference type="PANTHER" id="PTHR12358">
    <property type="entry name" value="SPHINGOSINE KINASE"/>
    <property type="match status" value="1"/>
</dbReference>
<dbReference type="Pfam" id="PF11711">
    <property type="entry name" value="Tim54"/>
    <property type="match status" value="1"/>
</dbReference>
<dbReference type="PANTHER" id="PTHR12358:SF101">
    <property type="entry name" value="MITOCHONDRIAL IMPORT INNER MEMBRANE TRANSLOCASE SUBUNIT TIM54"/>
    <property type="match status" value="1"/>
</dbReference>
<dbReference type="OrthoDB" id="5598305at2759"/>
<evidence type="ECO:0000256" key="4">
    <source>
        <dbReference type="ARBA" id="ARBA00022448"/>
    </source>
</evidence>
<keyword evidence="11" id="KW-0472">Membrane</keyword>
<name>A0A0H1BAH8_9EURO</name>
<feature type="compositionally biased region" description="Low complexity" evidence="12">
    <location>
        <begin position="415"/>
        <end position="425"/>
    </location>
</feature>
<organism evidence="13 14">
    <name type="scientific">Blastomyces silverae</name>
    <dbReference type="NCBI Taxonomy" id="2060906"/>
    <lineage>
        <taxon>Eukaryota</taxon>
        <taxon>Fungi</taxon>
        <taxon>Dikarya</taxon>
        <taxon>Ascomycota</taxon>
        <taxon>Pezizomycotina</taxon>
        <taxon>Eurotiomycetes</taxon>
        <taxon>Eurotiomycetidae</taxon>
        <taxon>Onygenales</taxon>
        <taxon>Ajellomycetaceae</taxon>
        <taxon>Blastomyces</taxon>
    </lineage>
</organism>
<keyword evidence="9" id="KW-0811">Translocation</keyword>
<keyword evidence="8" id="KW-1133">Transmembrane helix</keyword>
<evidence type="ECO:0000256" key="5">
    <source>
        <dbReference type="ARBA" id="ARBA00022692"/>
    </source>
</evidence>
<dbReference type="EMBL" id="LDEV01002595">
    <property type="protein sequence ID" value="KLJ08444.1"/>
    <property type="molecule type" value="Genomic_DNA"/>
</dbReference>
<dbReference type="AlphaFoldDB" id="A0A0H1BAH8"/>
<feature type="region of interest" description="Disordered" evidence="12">
    <location>
        <begin position="403"/>
        <end position="456"/>
    </location>
</feature>
<dbReference type="InterPro" id="IPR021056">
    <property type="entry name" value="Mt_import_IM_translocase_Tim54"/>
</dbReference>
<feature type="region of interest" description="Disordered" evidence="12">
    <location>
        <begin position="1"/>
        <end position="28"/>
    </location>
</feature>
<accession>A0A0H1BAH8</accession>
<evidence type="ECO:0000313" key="13">
    <source>
        <dbReference type="EMBL" id="KLJ08444.1"/>
    </source>
</evidence>
<evidence type="ECO:0000256" key="7">
    <source>
        <dbReference type="ARBA" id="ARBA00022927"/>
    </source>
</evidence>
<feature type="region of interest" description="Disordered" evidence="12">
    <location>
        <begin position="254"/>
        <end position="326"/>
    </location>
</feature>
<evidence type="ECO:0000256" key="3">
    <source>
        <dbReference type="ARBA" id="ARBA00020796"/>
    </source>
</evidence>
<evidence type="ECO:0000256" key="1">
    <source>
        <dbReference type="ARBA" id="ARBA00004434"/>
    </source>
</evidence>
<evidence type="ECO:0000256" key="9">
    <source>
        <dbReference type="ARBA" id="ARBA00023010"/>
    </source>
</evidence>
<keyword evidence="5" id="KW-0812">Transmembrane</keyword>
<feature type="compositionally biased region" description="Pro residues" evidence="12">
    <location>
        <begin position="18"/>
        <end position="27"/>
    </location>
</feature>
<dbReference type="InterPro" id="IPR050187">
    <property type="entry name" value="Lipid_Phosphate_FormReg"/>
</dbReference>